<comment type="similarity">
    <text evidence="1">Belongs to the CRISPR-associated protein Cas6/Cse3/CasE family.</text>
</comment>
<dbReference type="PANTHER" id="PTHR36984:SF1">
    <property type="entry name" value="CRISPR-ASSOCIATED ENDORIBONUCLEASE CAS6 1"/>
    <property type="match status" value="1"/>
</dbReference>
<dbReference type="NCBIfam" id="TIGR01877">
    <property type="entry name" value="cas_cas6"/>
    <property type="match status" value="1"/>
</dbReference>
<sequence length="266" mass="30867">MRVRIVFALKNRGSHVPFHHQFMLAQMIKGILMKGQNSEMINYTLYNFSGLKGQTKVSRKGLHFYSSRVTLVLSSPNKDFIDYFLKNLFNFEQVEIGTLFLKPEAVELEESIEFEDSIKFICISPLVLLSSSFNDSTAKRFIQPDTDSFSDMLYDSTIQRMQETGRFTEEELKSFYKFQIVPDKSYLARLTAAQKKFARIYPVFDQDVKYEVRGYTFPFTMYAAPKVQEFVFHSGLGQFTHKGFGMLDVANSNPSQRVLNYEFSYA</sequence>
<evidence type="ECO:0000259" key="4">
    <source>
        <dbReference type="Pfam" id="PF01881"/>
    </source>
</evidence>
<protein>
    <submittedName>
        <fullName evidence="5">CRISPR-associated endoribonuclease Cas6</fullName>
    </submittedName>
</protein>
<evidence type="ECO:0000256" key="1">
    <source>
        <dbReference type="ARBA" id="ARBA00005937"/>
    </source>
</evidence>
<name>A0A974WIQ9_9BACT</name>
<evidence type="ECO:0000256" key="3">
    <source>
        <dbReference type="ARBA" id="ARBA00023118"/>
    </source>
</evidence>
<keyword evidence="6" id="KW-1185">Reference proteome</keyword>
<dbReference type="PANTHER" id="PTHR36984">
    <property type="entry name" value="CRISPR-ASSOCIATED ENDORIBONUCLEASE CAS6 1"/>
    <property type="match status" value="1"/>
</dbReference>
<dbReference type="Pfam" id="PF01881">
    <property type="entry name" value="Cas_Cas6_C"/>
    <property type="match status" value="1"/>
</dbReference>
<keyword evidence="2" id="KW-0694">RNA-binding</keyword>
<dbReference type="EMBL" id="CP070608">
    <property type="protein sequence ID" value="QSE96890.1"/>
    <property type="molecule type" value="Genomic_DNA"/>
</dbReference>
<dbReference type="Gene3D" id="3.30.70.1890">
    <property type="match status" value="1"/>
</dbReference>
<reference evidence="5" key="1">
    <citation type="submission" date="2021-02" db="EMBL/GenBank/DDBJ databases">
        <title>Fulvivirga sp. S481 isolated from sea water.</title>
        <authorList>
            <person name="Bae S.S."/>
            <person name="Baek K."/>
        </authorList>
    </citation>
    <scope>NUCLEOTIDE SEQUENCE</scope>
    <source>
        <strain evidence="5">S481</strain>
    </source>
</reference>
<dbReference type="InterPro" id="IPR045747">
    <property type="entry name" value="CRISPR-assoc_prot_Cas6_N_sf"/>
</dbReference>
<dbReference type="Gene3D" id="3.30.70.1900">
    <property type="match status" value="1"/>
</dbReference>
<dbReference type="CDD" id="cd21140">
    <property type="entry name" value="Cas6_I-like"/>
    <property type="match status" value="1"/>
</dbReference>
<accession>A0A974WIQ9</accession>
<evidence type="ECO:0000256" key="2">
    <source>
        <dbReference type="ARBA" id="ARBA00022884"/>
    </source>
</evidence>
<dbReference type="GO" id="GO:0003723">
    <property type="term" value="F:RNA binding"/>
    <property type="evidence" value="ECO:0007669"/>
    <property type="project" value="UniProtKB-KW"/>
</dbReference>
<evidence type="ECO:0000313" key="5">
    <source>
        <dbReference type="EMBL" id="QSE96890.1"/>
    </source>
</evidence>
<organism evidence="5 6">
    <name type="scientific">Fulvivirga lutea</name>
    <dbReference type="NCBI Taxonomy" id="2810512"/>
    <lineage>
        <taxon>Bacteria</taxon>
        <taxon>Pseudomonadati</taxon>
        <taxon>Bacteroidota</taxon>
        <taxon>Cytophagia</taxon>
        <taxon>Cytophagales</taxon>
        <taxon>Fulvivirgaceae</taxon>
        <taxon>Fulvivirga</taxon>
    </lineage>
</organism>
<dbReference type="InterPro" id="IPR010156">
    <property type="entry name" value="CRISPR-assoc_prot_Cas6"/>
</dbReference>
<dbReference type="KEGG" id="fuv:JR347_15010"/>
<evidence type="ECO:0000313" key="6">
    <source>
        <dbReference type="Proteomes" id="UP000662783"/>
    </source>
</evidence>
<dbReference type="RefSeq" id="WP_205721404.1">
    <property type="nucleotide sequence ID" value="NZ_CP070608.1"/>
</dbReference>
<keyword evidence="3" id="KW-0051">Antiviral defense</keyword>
<dbReference type="AlphaFoldDB" id="A0A974WIQ9"/>
<dbReference type="InterPro" id="IPR049435">
    <property type="entry name" value="Cas_Cas6_C"/>
</dbReference>
<feature type="domain" description="CRISPR associated protein Cas6 C-terminal" evidence="4">
    <location>
        <begin position="114"/>
        <end position="249"/>
    </location>
</feature>
<gene>
    <name evidence="5" type="primary">cas6</name>
    <name evidence="5" type="ORF">JR347_15010</name>
</gene>
<dbReference type="GO" id="GO:0016788">
    <property type="term" value="F:hydrolase activity, acting on ester bonds"/>
    <property type="evidence" value="ECO:0007669"/>
    <property type="project" value="InterPro"/>
</dbReference>
<dbReference type="Proteomes" id="UP000662783">
    <property type="component" value="Chromosome"/>
</dbReference>
<dbReference type="GO" id="GO:0051607">
    <property type="term" value="P:defense response to virus"/>
    <property type="evidence" value="ECO:0007669"/>
    <property type="project" value="UniProtKB-KW"/>
</dbReference>
<proteinExistence type="inferred from homology"/>